<accession>A0ABR2VNH3</accession>
<dbReference type="Pfam" id="PF02410">
    <property type="entry name" value="RsfS"/>
    <property type="match status" value="1"/>
</dbReference>
<dbReference type="HAMAP" id="MF_01477">
    <property type="entry name" value="Iojap_RsfS"/>
    <property type="match status" value="1"/>
</dbReference>
<reference evidence="3 4" key="1">
    <citation type="submission" date="2023-04" db="EMBL/GenBank/DDBJ databases">
        <title>Genome of Basidiobolus ranarum AG-B5.</title>
        <authorList>
            <person name="Stajich J.E."/>
            <person name="Carter-House D."/>
            <person name="Gryganskyi A."/>
        </authorList>
    </citation>
    <scope>NUCLEOTIDE SEQUENCE [LARGE SCALE GENOMIC DNA]</scope>
    <source>
        <strain evidence="3 4">AG-B5</strain>
    </source>
</reference>
<dbReference type="EMBL" id="JASJQH010008843">
    <property type="protein sequence ID" value="KAK9686350.1"/>
    <property type="molecule type" value="Genomic_DNA"/>
</dbReference>
<evidence type="ECO:0000256" key="1">
    <source>
        <dbReference type="ARBA" id="ARBA00010574"/>
    </source>
</evidence>
<dbReference type="Proteomes" id="UP001479436">
    <property type="component" value="Unassembled WGS sequence"/>
</dbReference>
<name>A0ABR2VNH3_9FUNG</name>
<comment type="similarity">
    <text evidence="1">Belongs to the Iojap/RsfS family.</text>
</comment>
<comment type="caution">
    <text evidence="3">The sequence shown here is derived from an EMBL/GenBank/DDBJ whole genome shotgun (WGS) entry which is preliminary data.</text>
</comment>
<dbReference type="InterPro" id="IPR004394">
    <property type="entry name" value="Iojap/RsfS/C7orf30"/>
</dbReference>
<evidence type="ECO:0000313" key="3">
    <source>
        <dbReference type="EMBL" id="KAK9686350.1"/>
    </source>
</evidence>
<dbReference type="NCBIfam" id="TIGR00090">
    <property type="entry name" value="rsfS_iojap_ybeB"/>
    <property type="match status" value="1"/>
</dbReference>
<dbReference type="Gene3D" id="3.30.460.10">
    <property type="entry name" value="Beta Polymerase, domain 2"/>
    <property type="match status" value="1"/>
</dbReference>
<protein>
    <submittedName>
        <fullName evidence="3">Uncharacterized protein</fullName>
    </submittedName>
</protein>
<gene>
    <name evidence="3" type="ORF">K7432_015184</name>
</gene>
<evidence type="ECO:0000256" key="2">
    <source>
        <dbReference type="SAM" id="MobiDB-lite"/>
    </source>
</evidence>
<dbReference type="InterPro" id="IPR043519">
    <property type="entry name" value="NT_sf"/>
</dbReference>
<evidence type="ECO:0000313" key="4">
    <source>
        <dbReference type="Proteomes" id="UP001479436"/>
    </source>
</evidence>
<dbReference type="SUPFAM" id="SSF81301">
    <property type="entry name" value="Nucleotidyltransferase"/>
    <property type="match status" value="1"/>
</dbReference>
<proteinExistence type="inferred from homology"/>
<dbReference type="PANTHER" id="PTHR21043">
    <property type="entry name" value="IOJAP SUPERFAMILY ORTHOLOG"/>
    <property type="match status" value="1"/>
</dbReference>
<sequence>MLRELLRIPKVLTTTTLSPRVIASSKPLFYRSRFLGTKNTNTPDIDSAESSKTSVSEDQTVENLNPEEFPELFALQDDDEDQEDANDDWFVDPKYEQSSLIDEDKASFVPLWQRKAQDLQTGEKYDMNEEKILAEDGIFTVEKCVNFLKKEKAQNLVVLDMRRKCEWTDYMIVAEAASARHLDSLTGELLRKVKRHRPFDKSIPSHIHVEGRSSEDWTLIDLSKMVVQIFSPESRKRYDLESLWMPFTDPLLTWRDDSEVRTFDRDELIQKVEKDWSPSSKF</sequence>
<keyword evidence="4" id="KW-1185">Reference proteome</keyword>
<organism evidence="3 4">
    <name type="scientific">Basidiobolus ranarum</name>
    <dbReference type="NCBI Taxonomy" id="34480"/>
    <lineage>
        <taxon>Eukaryota</taxon>
        <taxon>Fungi</taxon>
        <taxon>Fungi incertae sedis</taxon>
        <taxon>Zoopagomycota</taxon>
        <taxon>Entomophthoromycotina</taxon>
        <taxon>Basidiobolomycetes</taxon>
        <taxon>Basidiobolales</taxon>
        <taxon>Basidiobolaceae</taxon>
        <taxon>Basidiobolus</taxon>
    </lineage>
</organism>
<dbReference type="PANTHER" id="PTHR21043:SF0">
    <property type="entry name" value="MITOCHONDRIAL ASSEMBLY OF RIBOSOMAL LARGE SUBUNIT PROTEIN 1"/>
    <property type="match status" value="1"/>
</dbReference>
<feature type="region of interest" description="Disordered" evidence="2">
    <location>
        <begin position="40"/>
        <end position="63"/>
    </location>
</feature>